<organism evidence="3 4">
    <name type="scientific">Magallana gigas</name>
    <name type="common">Pacific oyster</name>
    <name type="synonym">Crassostrea gigas</name>
    <dbReference type="NCBI Taxonomy" id="29159"/>
    <lineage>
        <taxon>Eukaryota</taxon>
        <taxon>Metazoa</taxon>
        <taxon>Spiralia</taxon>
        <taxon>Lophotrochozoa</taxon>
        <taxon>Mollusca</taxon>
        <taxon>Bivalvia</taxon>
        <taxon>Autobranchia</taxon>
        <taxon>Pteriomorphia</taxon>
        <taxon>Ostreida</taxon>
        <taxon>Ostreoidea</taxon>
        <taxon>Ostreidae</taxon>
        <taxon>Magallana</taxon>
    </lineage>
</organism>
<dbReference type="InterPro" id="IPR036179">
    <property type="entry name" value="Ig-like_dom_sf"/>
</dbReference>
<sequence length="888" mass="101163">MTQCSRKGDTISDMTEADHDKSKRVILMDGESGGKFCKTLSIWSSLLHQEDIPKAEIETASKVFVGSKTIFKPLISSCPSPIGVEWQKSIDRKNFTCINVRDSKYKGSSFSPKSPLLVITNTTFEDVLYYRLRVWNRIGENFSNELRLNVTGKPPFVSTHHKSYRKTCSVRLIGKVSVTDRYPLVHTVYWTKNGEKIDTITGGRKFSKVTIKNPTLTIHNVNHQDAGSYQLTAINAVGSNKSDIVLDLPVIRIKRRENPDGSQCFTAKITSIPEACHAQWKVKKNDDDEFSLIDVNNPEYKGTSNSLPCPVLVVTKKELLENQCFHIEVENFIGSTIKGIFDTPVRYLYFKPAKHFHHFHFVYNLMRDCKSRVEKALCIIDQTNLMSEDVVIRIGIAGNFHEDNLNLISRTWKGKLPENQHIWDVSPLLCFQNNLSLNSVFKILRQISAHHRIIIKSDAYCNEIDETINSMIIVGENKQQILETITTCLEEPLHNLLQKWLEDLKNENVLTKLEYDVIAEIEAIHKLMVFDSYKSTNDASILKEPRTQSIVPNNVKEYLFELSDVHSFGIWRNSSLKVFVRKNTDEKRVKKELMKINNKFFEKFRLEIEKRILLQKQTLMQGDQIMSGLPPDDYHKGTLGGFVREINNKRKIYALTCNHILPLLDQPAYIDGYQGLNKVGACVFTTKENSCDFAAVEIADSFTDECDVAIRRDDKKRVNARLYTESLENHGIVFKIGATTDVTKGFIISSEFYDKLHHDNIFLVKGICGPFSEEGDSGSLVFSRPKSAQQTYVNVFGMVFANNAVLVDGDDDHDVSVHDDQDRNESHSNTADNVDTISENISVCYRIHTALELFKEAQKFDVQFQDDLSEKSSSSLQSYSSDESLNNM</sequence>
<evidence type="ECO:0000313" key="4">
    <source>
        <dbReference type="Proteomes" id="UP000005408"/>
    </source>
</evidence>
<dbReference type="Proteomes" id="UP000005408">
    <property type="component" value="Unassembled WGS sequence"/>
</dbReference>
<accession>A0A8W8NZT4</accession>
<dbReference type="InterPro" id="IPR007110">
    <property type="entry name" value="Ig-like_dom"/>
</dbReference>
<dbReference type="SUPFAM" id="SSF48726">
    <property type="entry name" value="Immunoglobulin"/>
    <property type="match status" value="2"/>
</dbReference>
<keyword evidence="4" id="KW-1185">Reference proteome</keyword>
<dbReference type="InterPro" id="IPR003599">
    <property type="entry name" value="Ig_sub"/>
</dbReference>
<evidence type="ECO:0000259" key="2">
    <source>
        <dbReference type="PROSITE" id="PS50835"/>
    </source>
</evidence>
<dbReference type="EnsemblMetazoa" id="G8936.1">
    <property type="protein sequence ID" value="G8936.1:cds"/>
    <property type="gene ID" value="G8936"/>
</dbReference>
<dbReference type="CDD" id="cd00096">
    <property type="entry name" value="Ig"/>
    <property type="match status" value="1"/>
</dbReference>
<feature type="compositionally biased region" description="Basic and acidic residues" evidence="1">
    <location>
        <begin position="814"/>
        <end position="826"/>
    </location>
</feature>
<dbReference type="InterPro" id="IPR013783">
    <property type="entry name" value="Ig-like_fold"/>
</dbReference>
<dbReference type="InterPro" id="IPR013098">
    <property type="entry name" value="Ig_I-set"/>
</dbReference>
<evidence type="ECO:0000256" key="1">
    <source>
        <dbReference type="SAM" id="MobiDB-lite"/>
    </source>
</evidence>
<dbReference type="PROSITE" id="PS50835">
    <property type="entry name" value="IG_LIKE"/>
    <property type="match status" value="1"/>
</dbReference>
<dbReference type="SMART" id="SM00409">
    <property type="entry name" value="IG"/>
    <property type="match status" value="2"/>
</dbReference>
<dbReference type="Gene3D" id="2.60.40.10">
    <property type="entry name" value="Immunoglobulins"/>
    <property type="match status" value="1"/>
</dbReference>
<feature type="region of interest" description="Disordered" evidence="1">
    <location>
        <begin position="811"/>
        <end position="832"/>
    </location>
</feature>
<dbReference type="Pfam" id="PF07679">
    <property type="entry name" value="I-set"/>
    <property type="match status" value="1"/>
</dbReference>
<dbReference type="AlphaFoldDB" id="A0A8W8NZT4"/>
<feature type="domain" description="Ig-like" evidence="2">
    <location>
        <begin position="167"/>
        <end position="247"/>
    </location>
</feature>
<reference evidence="3" key="1">
    <citation type="submission" date="2022-08" db="UniProtKB">
        <authorList>
            <consortium name="EnsemblMetazoa"/>
        </authorList>
    </citation>
    <scope>IDENTIFICATION</scope>
    <source>
        <strain evidence="3">05x7-T-G4-1.051#20</strain>
    </source>
</reference>
<name>A0A8W8NZT4_MAGGI</name>
<proteinExistence type="predicted"/>
<protein>
    <recommendedName>
        <fullName evidence="2">Ig-like domain-containing protein</fullName>
    </recommendedName>
</protein>
<evidence type="ECO:0000313" key="3">
    <source>
        <dbReference type="EnsemblMetazoa" id="G8936.1:cds"/>
    </source>
</evidence>